<dbReference type="AlphaFoldDB" id="A0A0K2ZJE4"/>
<dbReference type="Proteomes" id="UP000046187">
    <property type="component" value="Unassembled WGS sequence"/>
</dbReference>
<sequence>MFAKKNDKDATIQSNGRVLGQLLSREETQRVGGGAGPTDIWADENKCTPQRDGVGNNPQPHS</sequence>
<dbReference type="RefSeq" id="WP_053834866.1">
    <property type="nucleotide sequence ID" value="NZ_CXOI01000021.1"/>
</dbReference>
<proteinExistence type="predicted"/>
<evidence type="ECO:0000313" key="2">
    <source>
        <dbReference type="EMBL" id="CTP85881.1"/>
    </source>
</evidence>
<protein>
    <submittedName>
        <fullName evidence="2">Uncharacterized protein</fullName>
    </submittedName>
</protein>
<gene>
    <name evidence="2" type="ORF">XTALMG727_1485</name>
</gene>
<organism evidence="2 3">
    <name type="scientific">Xanthomonas graminis pv. arrhenatheri LMG 727</name>
    <dbReference type="NCBI Taxonomy" id="1195923"/>
    <lineage>
        <taxon>Bacteria</taxon>
        <taxon>Pseudomonadati</taxon>
        <taxon>Pseudomonadota</taxon>
        <taxon>Gammaproteobacteria</taxon>
        <taxon>Lysobacterales</taxon>
        <taxon>Lysobacteraceae</taxon>
        <taxon>Xanthomonas</taxon>
        <taxon>Xanthomonas translucens group</taxon>
        <taxon>Xanthomonas graminis</taxon>
    </lineage>
</organism>
<name>A0A0K2ZJE4_9XANT</name>
<accession>A0A0K2ZJE4</accession>
<feature type="region of interest" description="Disordered" evidence="1">
    <location>
        <begin position="1"/>
        <end position="62"/>
    </location>
</feature>
<evidence type="ECO:0000256" key="1">
    <source>
        <dbReference type="SAM" id="MobiDB-lite"/>
    </source>
</evidence>
<keyword evidence="3" id="KW-1185">Reference proteome</keyword>
<feature type="compositionally biased region" description="Basic and acidic residues" evidence="1">
    <location>
        <begin position="1"/>
        <end position="10"/>
    </location>
</feature>
<reference evidence="3" key="1">
    <citation type="submission" date="2015-07" db="EMBL/GenBank/DDBJ databases">
        <authorList>
            <person name="Wibberg D."/>
        </authorList>
    </citation>
    <scope>NUCLEOTIDE SEQUENCE [LARGE SCALE GENOMIC DNA]</scope>
</reference>
<dbReference type="EMBL" id="CXOI01000021">
    <property type="protein sequence ID" value="CTP85881.1"/>
    <property type="molecule type" value="Genomic_DNA"/>
</dbReference>
<evidence type="ECO:0000313" key="3">
    <source>
        <dbReference type="Proteomes" id="UP000046187"/>
    </source>
</evidence>